<dbReference type="Proteomes" id="UP001465976">
    <property type="component" value="Unassembled WGS sequence"/>
</dbReference>
<evidence type="ECO:0000313" key="1">
    <source>
        <dbReference type="EMBL" id="KAL0564751.1"/>
    </source>
</evidence>
<proteinExistence type="predicted"/>
<evidence type="ECO:0000313" key="2">
    <source>
        <dbReference type="Proteomes" id="UP001465976"/>
    </source>
</evidence>
<protein>
    <submittedName>
        <fullName evidence="1">Uncharacterized protein</fullName>
    </submittedName>
</protein>
<gene>
    <name evidence="1" type="ORF">V5O48_017289</name>
</gene>
<keyword evidence="2" id="KW-1185">Reference proteome</keyword>
<sequence length="123" mass="13392">ADLYNILYDSIVKNPSKTGHGREGFYFGANGEHRLYDVSKAVGEALVDLGISESPEPTTFTKEELDKYFGGSDYLGSNSRCRANRSKSVGWNPSKTTDDFLKSIKPEVEALVKAGGSPVAKKL</sequence>
<dbReference type="EMBL" id="JBAHYK010002603">
    <property type="protein sequence ID" value="KAL0564751.1"/>
    <property type="molecule type" value="Genomic_DNA"/>
</dbReference>
<reference evidence="1 2" key="1">
    <citation type="submission" date="2024-02" db="EMBL/GenBank/DDBJ databases">
        <title>A draft genome for the cacao thread blight pathogen Marasmius crinis-equi.</title>
        <authorList>
            <person name="Cohen S.P."/>
            <person name="Baruah I.K."/>
            <person name="Amoako-Attah I."/>
            <person name="Bukari Y."/>
            <person name="Meinhardt L.W."/>
            <person name="Bailey B.A."/>
        </authorList>
    </citation>
    <scope>NUCLEOTIDE SEQUENCE [LARGE SCALE GENOMIC DNA]</scope>
    <source>
        <strain evidence="1 2">GH-76</strain>
    </source>
</reference>
<feature type="non-terminal residue" evidence="1">
    <location>
        <position position="1"/>
    </location>
</feature>
<organism evidence="1 2">
    <name type="scientific">Marasmius crinis-equi</name>
    <dbReference type="NCBI Taxonomy" id="585013"/>
    <lineage>
        <taxon>Eukaryota</taxon>
        <taxon>Fungi</taxon>
        <taxon>Dikarya</taxon>
        <taxon>Basidiomycota</taxon>
        <taxon>Agaricomycotina</taxon>
        <taxon>Agaricomycetes</taxon>
        <taxon>Agaricomycetidae</taxon>
        <taxon>Agaricales</taxon>
        <taxon>Marasmiineae</taxon>
        <taxon>Marasmiaceae</taxon>
        <taxon>Marasmius</taxon>
    </lineage>
</organism>
<accession>A0ABR3EPI8</accession>
<name>A0ABR3EPI8_9AGAR</name>
<comment type="caution">
    <text evidence="1">The sequence shown here is derived from an EMBL/GenBank/DDBJ whole genome shotgun (WGS) entry which is preliminary data.</text>
</comment>